<dbReference type="EMBL" id="CAJNIZ010012027">
    <property type="protein sequence ID" value="CAE7328116.1"/>
    <property type="molecule type" value="Genomic_DNA"/>
</dbReference>
<proteinExistence type="predicted"/>
<name>A0A812PAY2_SYMPI</name>
<dbReference type="Proteomes" id="UP000649617">
    <property type="component" value="Unassembled WGS sequence"/>
</dbReference>
<dbReference type="OrthoDB" id="435799at2759"/>
<accession>A0A812PAY2</accession>
<evidence type="ECO:0000313" key="2">
    <source>
        <dbReference type="Proteomes" id="UP000649617"/>
    </source>
</evidence>
<protein>
    <submittedName>
        <fullName evidence="1">Uncharacterized protein</fullName>
    </submittedName>
</protein>
<sequence length="269" mass="30174">MTSLSAYFCFWRASFLTPLARKRQHWRQKLLAGRDSNPSPVDSGPGRALAARKLCEFYTYFHETIRKRDMHYVAANLLNPLTEPEQLSYAELAGPVMVQWFVSHCWHNPFPDLVESLRRLALSLADGDKSWQDVGCWICSFSNNQWRLDIELGKGDPMASSFNLALLSPTCKGTAMILDENAQALRRSWCLFEVFQTFRLSAERRDHEGLLMCTPAGVLQRGVASVDTVVVLAQTLSSIRMEDASASLVEDKVMIDSCVQAMEGGFGAV</sequence>
<organism evidence="1 2">
    <name type="scientific">Symbiodinium pilosum</name>
    <name type="common">Dinoflagellate</name>
    <dbReference type="NCBI Taxonomy" id="2952"/>
    <lineage>
        <taxon>Eukaryota</taxon>
        <taxon>Sar</taxon>
        <taxon>Alveolata</taxon>
        <taxon>Dinophyceae</taxon>
        <taxon>Suessiales</taxon>
        <taxon>Symbiodiniaceae</taxon>
        <taxon>Symbiodinium</taxon>
    </lineage>
</organism>
<comment type="caution">
    <text evidence="1">The sequence shown here is derived from an EMBL/GenBank/DDBJ whole genome shotgun (WGS) entry which is preliminary data.</text>
</comment>
<keyword evidence="2" id="KW-1185">Reference proteome</keyword>
<feature type="non-terminal residue" evidence="1">
    <location>
        <position position="269"/>
    </location>
</feature>
<reference evidence="1" key="1">
    <citation type="submission" date="2021-02" db="EMBL/GenBank/DDBJ databases">
        <authorList>
            <person name="Dougan E. K."/>
            <person name="Rhodes N."/>
            <person name="Thang M."/>
            <person name="Chan C."/>
        </authorList>
    </citation>
    <scope>NUCLEOTIDE SEQUENCE</scope>
</reference>
<evidence type="ECO:0000313" key="1">
    <source>
        <dbReference type="EMBL" id="CAE7328116.1"/>
    </source>
</evidence>
<gene>
    <name evidence="1" type="ORF">SPIL2461_LOCUS7594</name>
</gene>
<dbReference type="AlphaFoldDB" id="A0A812PAY2"/>